<reference evidence="1" key="1">
    <citation type="submission" date="2023-01" db="EMBL/GenBank/DDBJ databases">
        <title>Genome assembly of the deep-sea coral Lophelia pertusa.</title>
        <authorList>
            <person name="Herrera S."/>
            <person name="Cordes E."/>
        </authorList>
    </citation>
    <scope>NUCLEOTIDE SEQUENCE</scope>
    <source>
        <strain evidence="1">USNM1676648</strain>
        <tissue evidence="1">Polyp</tissue>
    </source>
</reference>
<dbReference type="PANTHER" id="PTHR30575">
    <property type="entry name" value="PEPTIDASE M20"/>
    <property type="match status" value="1"/>
</dbReference>
<organism evidence="1 2">
    <name type="scientific">Desmophyllum pertusum</name>
    <dbReference type="NCBI Taxonomy" id="174260"/>
    <lineage>
        <taxon>Eukaryota</taxon>
        <taxon>Metazoa</taxon>
        <taxon>Cnidaria</taxon>
        <taxon>Anthozoa</taxon>
        <taxon>Hexacorallia</taxon>
        <taxon>Scleractinia</taxon>
        <taxon>Caryophylliina</taxon>
        <taxon>Caryophylliidae</taxon>
        <taxon>Desmophyllum</taxon>
    </lineage>
</organism>
<proteinExistence type="predicted"/>
<dbReference type="Proteomes" id="UP001163046">
    <property type="component" value="Unassembled WGS sequence"/>
</dbReference>
<dbReference type="GO" id="GO:0016805">
    <property type="term" value="F:dipeptidase activity"/>
    <property type="evidence" value="ECO:0007669"/>
    <property type="project" value="TreeGrafter"/>
</dbReference>
<evidence type="ECO:0000313" key="2">
    <source>
        <dbReference type="Proteomes" id="UP001163046"/>
    </source>
</evidence>
<dbReference type="OrthoDB" id="6119954at2759"/>
<sequence length="182" mass="20186">MLGNARCSGHIPWSIISCKCFPMGGNQCIRCCCYGLQCSECSTTAVEANLASSWCHNRCEEHKPNIIPEKASLEYYVRAPTEEELSDLREKKAQAKASFGSTDMGNVSHVKRLPFILSLTLKTSAANHTHEFTAASGGVEAHARAVIQAKVMANDRLWMSCAMIKFGNQLWQTLRKIMKDKT</sequence>
<dbReference type="Gene3D" id="3.40.630.10">
    <property type="entry name" value="Zn peptidases"/>
    <property type="match status" value="1"/>
</dbReference>
<dbReference type="InterPro" id="IPR052030">
    <property type="entry name" value="Peptidase_M20/M20A_hydrolases"/>
</dbReference>
<accession>A0A9W9Z5F3</accession>
<gene>
    <name evidence="1" type="ORF">OS493_040315</name>
</gene>
<dbReference type="AlphaFoldDB" id="A0A9W9Z5F3"/>
<keyword evidence="2" id="KW-1185">Reference proteome</keyword>
<name>A0A9W9Z5F3_9CNID</name>
<comment type="caution">
    <text evidence="1">The sequence shown here is derived from an EMBL/GenBank/DDBJ whole genome shotgun (WGS) entry which is preliminary data.</text>
</comment>
<dbReference type="PANTHER" id="PTHR30575:SF0">
    <property type="entry name" value="XAA-ARG DIPEPTIDASE"/>
    <property type="match status" value="1"/>
</dbReference>
<evidence type="ECO:0000313" key="1">
    <source>
        <dbReference type="EMBL" id="KAJ7375571.1"/>
    </source>
</evidence>
<dbReference type="EMBL" id="MU826691">
    <property type="protein sequence ID" value="KAJ7375571.1"/>
    <property type="molecule type" value="Genomic_DNA"/>
</dbReference>
<protein>
    <submittedName>
        <fullName evidence="1">Uncharacterized protein</fullName>
    </submittedName>
</protein>
<dbReference type="PROSITE" id="PS51257">
    <property type="entry name" value="PROKAR_LIPOPROTEIN"/>
    <property type="match status" value="1"/>
</dbReference>